<name>A0A8K0I2E1_COCNU</name>
<evidence type="ECO:0000313" key="1">
    <source>
        <dbReference type="EMBL" id="KAG1334264.1"/>
    </source>
</evidence>
<reference evidence="1" key="2">
    <citation type="submission" date="2019-07" db="EMBL/GenBank/DDBJ databases">
        <authorList>
            <person name="Yang Y."/>
            <person name="Bocs S."/>
            <person name="Baudouin L."/>
        </authorList>
    </citation>
    <scope>NUCLEOTIDE SEQUENCE</scope>
    <source>
        <tissue evidence="1">Spear leaf of Hainan Tall coconut</tissue>
    </source>
</reference>
<reference evidence="1" key="1">
    <citation type="journal article" date="2017" name="Gigascience">
        <title>The genome draft of coconut (Cocos nucifera).</title>
        <authorList>
            <person name="Xiao Y."/>
            <person name="Xu P."/>
            <person name="Fan H."/>
            <person name="Baudouin L."/>
            <person name="Xia W."/>
            <person name="Bocs S."/>
            <person name="Xu J."/>
            <person name="Li Q."/>
            <person name="Guo A."/>
            <person name="Zhou L."/>
            <person name="Li J."/>
            <person name="Wu Y."/>
            <person name="Ma Z."/>
            <person name="Armero A."/>
            <person name="Issali A.E."/>
            <person name="Liu N."/>
            <person name="Peng M."/>
            <person name="Yang Y."/>
        </authorList>
    </citation>
    <scope>NUCLEOTIDE SEQUENCE</scope>
    <source>
        <tissue evidence="1">Spear leaf of Hainan Tall coconut</tissue>
    </source>
</reference>
<comment type="caution">
    <text evidence="1">The sequence shown here is derived from an EMBL/GenBank/DDBJ whole genome shotgun (WGS) entry which is preliminary data.</text>
</comment>
<evidence type="ECO:0000313" key="2">
    <source>
        <dbReference type="Proteomes" id="UP000797356"/>
    </source>
</evidence>
<sequence length="63" mass="7581">MCKEFNSILVDPRGRPIITMLEAIRNYVMVRMHHKRDEGLKWSHNYTPRVLKKLEQIKQRCTA</sequence>
<organism evidence="1 2">
    <name type="scientific">Cocos nucifera</name>
    <name type="common">Coconut palm</name>
    <dbReference type="NCBI Taxonomy" id="13894"/>
    <lineage>
        <taxon>Eukaryota</taxon>
        <taxon>Viridiplantae</taxon>
        <taxon>Streptophyta</taxon>
        <taxon>Embryophyta</taxon>
        <taxon>Tracheophyta</taxon>
        <taxon>Spermatophyta</taxon>
        <taxon>Magnoliopsida</taxon>
        <taxon>Liliopsida</taxon>
        <taxon>Arecaceae</taxon>
        <taxon>Arecoideae</taxon>
        <taxon>Cocoseae</taxon>
        <taxon>Attaleinae</taxon>
        <taxon>Cocos</taxon>
    </lineage>
</organism>
<accession>A0A8K0I2E1</accession>
<keyword evidence="2" id="KW-1185">Reference proteome</keyword>
<proteinExistence type="predicted"/>
<gene>
    <name evidence="1" type="ORF">COCNU_03G003830</name>
</gene>
<dbReference type="EMBL" id="CM017874">
    <property type="protein sequence ID" value="KAG1334264.1"/>
    <property type="molecule type" value="Genomic_DNA"/>
</dbReference>
<dbReference type="Proteomes" id="UP000797356">
    <property type="component" value="Chromosome 3"/>
</dbReference>
<dbReference type="OrthoDB" id="684345at2759"/>
<protein>
    <submittedName>
        <fullName evidence="1">Putative Transposase, MuDR, plant</fullName>
    </submittedName>
</protein>
<dbReference type="AlphaFoldDB" id="A0A8K0I2E1"/>